<keyword evidence="3" id="KW-0596">Phosphopantetheine</keyword>
<dbReference type="SMART" id="SM00823">
    <property type="entry name" value="PKS_PP"/>
    <property type="match status" value="6"/>
</dbReference>
<keyword evidence="5" id="KW-0436">Ligase</keyword>
<feature type="domain" description="Carrier" evidence="7">
    <location>
        <begin position="4910"/>
        <end position="4984"/>
    </location>
</feature>
<feature type="region of interest" description="Disordered" evidence="6">
    <location>
        <begin position="6092"/>
        <end position="6117"/>
    </location>
</feature>
<dbReference type="InterPro" id="IPR001242">
    <property type="entry name" value="Condensation_dom"/>
</dbReference>
<dbReference type="FunFam" id="1.10.1200.10:FF:000016">
    <property type="entry name" value="Non-ribosomal peptide synthase"/>
    <property type="match status" value="3"/>
</dbReference>
<dbReference type="Gene3D" id="3.30.300.30">
    <property type="match status" value="5"/>
</dbReference>
<dbReference type="Gene3D" id="3.40.50.12780">
    <property type="entry name" value="N-terminal domain of ligase-like"/>
    <property type="match status" value="1"/>
</dbReference>
<dbReference type="Pfam" id="PF00550">
    <property type="entry name" value="PP-binding"/>
    <property type="match status" value="6"/>
</dbReference>
<dbReference type="FunFam" id="2.30.38.10:FF:000001">
    <property type="entry name" value="Non-ribosomal peptide synthetase PvdI"/>
    <property type="match status" value="5"/>
</dbReference>
<dbReference type="Gene3D" id="3.40.50.980">
    <property type="match status" value="8"/>
</dbReference>
<dbReference type="PANTHER" id="PTHR45527:SF1">
    <property type="entry name" value="FATTY ACID SYNTHASE"/>
    <property type="match status" value="1"/>
</dbReference>
<comment type="cofactor">
    <cofactor evidence="1">
        <name>pantetheine 4'-phosphate</name>
        <dbReference type="ChEBI" id="CHEBI:47942"/>
    </cofactor>
</comment>
<feature type="domain" description="Carrier" evidence="7">
    <location>
        <begin position="6022"/>
        <end position="6097"/>
    </location>
</feature>
<dbReference type="GO" id="GO:0043041">
    <property type="term" value="P:amino acid activation for nonribosomal peptide biosynthetic process"/>
    <property type="evidence" value="ECO:0007669"/>
    <property type="project" value="TreeGrafter"/>
</dbReference>
<reference evidence="8 9" key="1">
    <citation type="submission" date="2017-09" db="EMBL/GenBank/DDBJ databases">
        <authorList>
            <person name="Lee N."/>
            <person name="Cho B.-K."/>
        </authorList>
    </citation>
    <scope>NUCLEOTIDE SEQUENCE [LARGE SCALE GENOMIC DNA]</scope>
    <source>
        <strain evidence="8 9">ATCC 27465</strain>
    </source>
</reference>
<organism evidence="8 9">
    <name type="scientific">Streptomyces spectabilis</name>
    <dbReference type="NCBI Taxonomy" id="68270"/>
    <lineage>
        <taxon>Bacteria</taxon>
        <taxon>Bacillati</taxon>
        <taxon>Actinomycetota</taxon>
        <taxon>Actinomycetes</taxon>
        <taxon>Kitasatosporales</taxon>
        <taxon>Streptomycetaceae</taxon>
        <taxon>Streptomyces</taxon>
    </lineage>
</organism>
<dbReference type="KEGG" id="sspb:CP982_37240"/>
<dbReference type="SUPFAM" id="SSF52777">
    <property type="entry name" value="CoA-dependent acyltransferases"/>
    <property type="match status" value="12"/>
</dbReference>
<dbReference type="Gene3D" id="1.10.1200.10">
    <property type="entry name" value="ACP-like"/>
    <property type="match status" value="1"/>
</dbReference>
<dbReference type="NCBIfam" id="NF003417">
    <property type="entry name" value="PRK04813.1"/>
    <property type="match status" value="6"/>
</dbReference>
<feature type="domain" description="Carrier" evidence="7">
    <location>
        <begin position="2061"/>
        <end position="2135"/>
    </location>
</feature>
<proteinExistence type="inferred from homology"/>
<dbReference type="InterPro" id="IPR042099">
    <property type="entry name" value="ANL_N_sf"/>
</dbReference>
<evidence type="ECO:0000313" key="8">
    <source>
        <dbReference type="EMBL" id="QEV63645.1"/>
    </source>
</evidence>
<evidence type="ECO:0000256" key="6">
    <source>
        <dbReference type="SAM" id="MobiDB-lite"/>
    </source>
</evidence>
<dbReference type="Gene3D" id="2.30.38.10">
    <property type="entry name" value="Luciferase, Domain 3"/>
    <property type="match status" value="5"/>
</dbReference>
<dbReference type="InterPro" id="IPR000873">
    <property type="entry name" value="AMP-dep_synth/lig_dom"/>
</dbReference>
<dbReference type="InterPro" id="IPR023213">
    <property type="entry name" value="CAT-like_dom_sf"/>
</dbReference>
<dbReference type="Gene3D" id="3.30.559.10">
    <property type="entry name" value="Chloramphenicol acetyltransferase-like domain"/>
    <property type="match status" value="6"/>
</dbReference>
<dbReference type="GO" id="GO:0017000">
    <property type="term" value="P:antibiotic biosynthetic process"/>
    <property type="evidence" value="ECO:0007669"/>
    <property type="project" value="UniProtKB-ARBA"/>
</dbReference>
<feature type="domain" description="Carrier" evidence="7">
    <location>
        <begin position="969"/>
        <end position="1043"/>
    </location>
</feature>
<dbReference type="InterPro" id="IPR020845">
    <property type="entry name" value="AMP-binding_CS"/>
</dbReference>
<dbReference type="OrthoDB" id="2472181at2"/>
<feature type="region of interest" description="Disordered" evidence="6">
    <location>
        <begin position="3785"/>
        <end position="3808"/>
    </location>
</feature>
<dbReference type="InterPro" id="IPR029058">
    <property type="entry name" value="AB_hydrolase_fold"/>
</dbReference>
<dbReference type="CDD" id="cd17646">
    <property type="entry name" value="A_NRPS_AB3403-like"/>
    <property type="match status" value="1"/>
</dbReference>
<dbReference type="PROSITE" id="PS00455">
    <property type="entry name" value="AMP_BINDING"/>
    <property type="match status" value="5"/>
</dbReference>
<keyword evidence="4" id="KW-0597">Phosphoprotein</keyword>
<dbReference type="InterPro" id="IPR010071">
    <property type="entry name" value="AA_adenyl_dom"/>
</dbReference>
<evidence type="ECO:0000256" key="4">
    <source>
        <dbReference type="ARBA" id="ARBA00022553"/>
    </source>
</evidence>
<evidence type="ECO:0000256" key="5">
    <source>
        <dbReference type="ARBA" id="ARBA00022598"/>
    </source>
</evidence>
<evidence type="ECO:0000259" key="7">
    <source>
        <dbReference type="PROSITE" id="PS50075"/>
    </source>
</evidence>
<dbReference type="InterPro" id="IPR006162">
    <property type="entry name" value="Ppantetheine_attach_site"/>
</dbReference>
<dbReference type="Pfam" id="PF13193">
    <property type="entry name" value="AMP-binding_C"/>
    <property type="match status" value="5"/>
</dbReference>
<feature type="domain" description="Carrier" evidence="7">
    <location>
        <begin position="3140"/>
        <end position="3215"/>
    </location>
</feature>
<protein>
    <submittedName>
        <fullName evidence="8">Amino acid adenylation domain-containing protein</fullName>
    </submittedName>
</protein>
<evidence type="ECO:0000313" key="9">
    <source>
        <dbReference type="Proteomes" id="UP000326505"/>
    </source>
</evidence>
<gene>
    <name evidence="8" type="ORF">CP982_37240</name>
</gene>
<dbReference type="Gene3D" id="3.30.559.30">
    <property type="entry name" value="Nonribosomal peptide synthetase, condensation domain"/>
    <property type="match status" value="6"/>
</dbReference>
<feature type="compositionally biased region" description="Basic residues" evidence="6">
    <location>
        <begin position="6100"/>
        <end position="6110"/>
    </location>
</feature>
<dbReference type="InterPro" id="IPR009081">
    <property type="entry name" value="PP-bd_ACP"/>
</dbReference>
<dbReference type="CDD" id="cd17643">
    <property type="entry name" value="A_NRPS_Cytc1-like"/>
    <property type="match status" value="3"/>
</dbReference>
<dbReference type="SUPFAM" id="SSF47336">
    <property type="entry name" value="ACP-like"/>
    <property type="match status" value="6"/>
</dbReference>
<dbReference type="PROSITE" id="PS00012">
    <property type="entry name" value="PHOSPHOPANTETHEINE"/>
    <property type="match status" value="3"/>
</dbReference>
<dbReference type="CDD" id="cd19540">
    <property type="entry name" value="LCL_NRPS-like"/>
    <property type="match status" value="1"/>
</dbReference>
<dbReference type="FunFam" id="3.30.559.30:FF:000001">
    <property type="entry name" value="Non-ribosomal peptide synthetase"/>
    <property type="match status" value="1"/>
</dbReference>
<dbReference type="PROSITE" id="PS50075">
    <property type="entry name" value="CARRIER"/>
    <property type="match status" value="6"/>
</dbReference>
<dbReference type="PANTHER" id="PTHR45527">
    <property type="entry name" value="NONRIBOSOMAL PEPTIDE SYNTHETASE"/>
    <property type="match status" value="1"/>
</dbReference>
<dbReference type="GO" id="GO:0005829">
    <property type="term" value="C:cytosol"/>
    <property type="evidence" value="ECO:0007669"/>
    <property type="project" value="TreeGrafter"/>
</dbReference>
<dbReference type="Proteomes" id="UP000326505">
    <property type="component" value="Chromosome"/>
</dbReference>
<dbReference type="GO" id="GO:0016874">
    <property type="term" value="F:ligase activity"/>
    <property type="evidence" value="ECO:0007669"/>
    <property type="project" value="UniProtKB-KW"/>
</dbReference>
<dbReference type="Pfam" id="PF00668">
    <property type="entry name" value="Condensation"/>
    <property type="match status" value="6"/>
</dbReference>
<dbReference type="Pfam" id="PF00501">
    <property type="entry name" value="AMP-binding"/>
    <property type="match status" value="5"/>
</dbReference>
<accession>A0A5P2XKP1</accession>
<dbReference type="FunFam" id="3.40.50.980:FF:000002">
    <property type="entry name" value="Enterobactin synthetase component F"/>
    <property type="match status" value="2"/>
</dbReference>
<feature type="domain" description="Carrier" evidence="7">
    <location>
        <begin position="3807"/>
        <end position="3881"/>
    </location>
</feature>
<evidence type="ECO:0000256" key="1">
    <source>
        <dbReference type="ARBA" id="ARBA00001957"/>
    </source>
</evidence>
<dbReference type="InterPro" id="IPR025110">
    <property type="entry name" value="AMP-bd_C"/>
</dbReference>
<dbReference type="CDD" id="cd19544">
    <property type="entry name" value="E-C_NRPS"/>
    <property type="match status" value="4"/>
</dbReference>
<dbReference type="Gene3D" id="3.40.50.1820">
    <property type="entry name" value="alpha/beta hydrolase"/>
    <property type="match status" value="5"/>
</dbReference>
<dbReference type="RefSeq" id="WP_150514500.1">
    <property type="nucleotide sequence ID" value="NZ_JALDMZ010000001.1"/>
</dbReference>
<dbReference type="FunFam" id="3.40.50.12780:FF:000012">
    <property type="entry name" value="Non-ribosomal peptide synthetase"/>
    <property type="match status" value="5"/>
</dbReference>
<dbReference type="SUPFAM" id="SSF56801">
    <property type="entry name" value="Acetyl-CoA synthetase-like"/>
    <property type="match status" value="6"/>
</dbReference>
<dbReference type="FunFam" id="1.10.1200.10:FF:000005">
    <property type="entry name" value="Nonribosomal peptide synthetase 1"/>
    <property type="match status" value="3"/>
</dbReference>
<dbReference type="InterPro" id="IPR045851">
    <property type="entry name" value="AMP-bd_C_sf"/>
</dbReference>
<dbReference type="GO" id="GO:0044550">
    <property type="term" value="P:secondary metabolite biosynthetic process"/>
    <property type="evidence" value="ECO:0007669"/>
    <property type="project" value="UniProtKB-ARBA"/>
</dbReference>
<dbReference type="InterPro" id="IPR036736">
    <property type="entry name" value="ACP-like_sf"/>
</dbReference>
<comment type="similarity">
    <text evidence="2">Belongs to the ATP-dependent AMP-binding enzyme family.</text>
</comment>
<dbReference type="NCBIfam" id="TIGR01733">
    <property type="entry name" value="AA-adenyl-dom"/>
    <property type="match status" value="5"/>
</dbReference>
<dbReference type="GO" id="GO:0031177">
    <property type="term" value="F:phosphopantetheine binding"/>
    <property type="evidence" value="ECO:0007669"/>
    <property type="project" value="InterPro"/>
</dbReference>
<dbReference type="GO" id="GO:0072330">
    <property type="term" value="P:monocarboxylic acid biosynthetic process"/>
    <property type="evidence" value="ECO:0007669"/>
    <property type="project" value="UniProtKB-ARBA"/>
</dbReference>
<evidence type="ECO:0000256" key="2">
    <source>
        <dbReference type="ARBA" id="ARBA00006432"/>
    </source>
</evidence>
<evidence type="ECO:0000256" key="3">
    <source>
        <dbReference type="ARBA" id="ARBA00022450"/>
    </source>
</evidence>
<dbReference type="CDD" id="cd05930">
    <property type="entry name" value="A_NRPS"/>
    <property type="match status" value="1"/>
</dbReference>
<dbReference type="EMBL" id="CP023690">
    <property type="protein sequence ID" value="QEV63645.1"/>
    <property type="molecule type" value="Genomic_DNA"/>
</dbReference>
<dbReference type="FunFam" id="3.30.300.30:FF:000010">
    <property type="entry name" value="Enterobactin synthetase component F"/>
    <property type="match status" value="5"/>
</dbReference>
<name>A0A5P2XKP1_STRST</name>
<dbReference type="FunFam" id="3.40.50.980:FF:000001">
    <property type="entry name" value="Non-ribosomal peptide synthetase"/>
    <property type="match status" value="5"/>
</dbReference>
<dbReference type="InterPro" id="IPR020806">
    <property type="entry name" value="PKS_PP-bd"/>
</dbReference>
<dbReference type="GO" id="GO:0008610">
    <property type="term" value="P:lipid biosynthetic process"/>
    <property type="evidence" value="ECO:0007669"/>
    <property type="project" value="UniProtKB-ARBA"/>
</dbReference>
<sequence>MSEQDGVFHELMAAQLGIWTAQHLHPDNPIYNVGEYMEIHGDLDVELFERALRSALREAEAVHTRFVGEGESVRQHVKVSDDWPFHKIDLSGEPDPRARAEEWMRTDMRRPVDMRTGALFTQAMLRLGPNHVYWYQRCHHILGDGFSGPLVNNRIAQIYAALSAGDTYDEGALAPFSNLLDADRAYRGSEEQAKDRAYWGEIFADLPTPVSLSGQLPTGTPHHLIRGTAEVRPEAAADLRATARSLRTSISGMAIAAAAVYLNRATGAEDVVVALPVFGRFGSAQRQTPGMATNLLPIRLTVRSSMTVEELVRQVSVQVRGALRHQKYRYEDMLRDLRLIGRGNLASMVVNVVPYAYDFSFGDCEVRAHALSSGHFNDVAFCVYDRSADGRIQIATDANPELYSQDANQRHTDRLHNVLTWLATAAPEDRVGRVEILDEAERRQVLQDWNDTDRPVPATTLTALLEEQAARTPDAPAVSSQGVERSYAELHASANRLARLLISRGVGPESLVAVSMERSVDLVVALLAVLKAGGAYVPVDPEYPADRIAYMLEDARPVLVLTSEAVAPSLPDVVGPERVVVDEPQVTAALNGLDTAALTASERGGPQLPSHPAYVIYTSGSTGRPKGVLITHQNLVNYVTRCTEAYPDLHGTTLLHASISFDAGVTALYGALTCGGRVIVAPMDEHLPARLRTQELAFLKATPSHLAYMDGFDESCAPTGQLMVGGEAVGGTQIRDWRRRHPSVAVVNHYGPTEVTVGCTDYVVTADDDTETGTLPIGRPMWNTRVYVLDAALRPVPAGVPGELYLAGDQLARGYLGRPGLSAERFIACPFGAAGERMYRTGDVVRWRADGNLEFLGRADDQVKIRGYRIELGEIEAALESHADVAQAAVLAREDVPGDKRLVAYVVPAVSGDTVDTAALRSHLGRALPEYMVPSATVVLEALPLTVNGKLDRRALPAPEYTAASGGRAPASLQEEILCAVFAEVLGVPSVGVDDNFFEMGGHSLLAVSLIERLRERGVSVSVRDLFAAPTAAGLAATSAGAGGVTVPQNLIPAGAEAITPEMLPLVDLTAEEIERISARVQGGAANIADVYPLAPLQEGIFFHSVLGGDSGADVYVLPTVLGFDSRGRAERFLEALQSVVDRHDILRTGFAWEGLREPVQVVLRKAAIPVEELQLHPQPDTDHVQQLLDLCSPSMDIRQAPLLRGTLAAEPGTDRWLLALQAHHLIRDHTTLEILLGEVRALLGGDAEGLPAPVPFREFVAQARLGVSRAEHERFFGELLGGVSEPTAPFGLLDVHGDGSDVAEATAQLDAGVAVRLREQARRLGVSPATLFHLVWARVAAVTSGRDDVVFGSVLFGRMQAGAGADRTPGLFINTLPVRVPTGRVSVTEAVRGMQKQLADLLVHEHASLGLAQQAADLAAETPLFTSLLNYRHSAGGPGDEPSIDLDGVELLSVRERTNYPVTVSVDDTGDGFGLTVQTAAPIDAESVRDLLGAATEGVVAALEDESEDLLLGRVPVLGEAEQGRLVREWSGASRPVAEASLTELFAAQVGRTPDATAVTFGGTEWSYAELDARANRLARLLISRGVGAESLVAVCMERSADLVVSLLAVLKAGGAYVPVDPEYPVDRIAYVLEDARPVLVLANQATEGVVPEGAGVPARVVVDGAEVLAQLETLSAEPVRSVEVSPSQVAYVIYTSGSTGRPKGVAVPHGNVVALFGGTDGWFGFGAGDVWAWFHSFAFDFSVWELWGALLHGGRLVVVSREVSRSPREVLELLVAERVTVLNQTPSAFYQLMAAEGREPLLGERLVLRWVVFGGEALDLSRLREWYARHAADAPVLVNMYGITETTVHVSYMALDEAVVAGGAGSVIGVGIPNLRVFVLGSDLRPVPVGVAGELYVAGAQLARGYVGRPGLSAERFVACPFGVAGERMYRTGDVVRWRADGNLEFIGRADDQVKVRGFRIELGEIEAALESHADVAQSTVLVREDVPGDKRLVAYVVPAVSGDTVDVAVLRSHVGRALPEYMVPSAVVVLEALPLTVNGKLDRRALPAPEYTVSVGRAPSGVREEILCAMFADVLGLPSVGVDDNFFELGGHSLLAVSLIERLRERGVSVSVRDLFAAPTVAGLAAASADGELVSVPENLIQAGAEAITPEMLPLVELTADEIEGISAGVLGGAANIADVYPLAPLQEGIFFHSVLGGDSGADVYVLPTVLGFDSRGRAERFLEALQSVVDRHDILRTGFAWEGLSEPVQVVVRHAEIPVNEVDLEGVDGDLAQGLLDLCSPSMDIRQAPLLRATVAAEPGSDRWLLALQVHHLIQDHTALAVLLGEVRALLGGDAEALPVPVPFREFVAQARLGVSRAEHERFFGELLGGVSEPTAPFGLLDVHGDGSDVAEATEVLDAGLATRLREQARRLGVSPATLFHLVWARVAAVTSGRDDVVFGSVLFGRMQAGAGADRTPGLFINTLPVRVPTGRVSVTEAVRGMQKQLADLLVHEHAPLTLAQQAADLAAETPLFTSLLNYRHNDRPREEMGLDLGGVDIVYTRERTNYPLTVSVDDTGEGFGLTVQAAAPIAAQAVCGLVSAAAEGIVTALEDEAASLVLHRIPVLDEVERDRLVRGWNDTDRSVPQVSLTELLAAQAARTPDATAVVFEGVEWSYAELDARANRLARLLISRGVVAESLVAVCMERSADLVVALLAVLKAGGAYVPVDPEYPAERIAYVLEDAKPALVLTSRATEGVVPEGAGVPARVVVDGAEVLAQLETLSAEPVRSVEVSPSQVAYVIYTSGSTGRPKGVAVPHGGVVNRLLWMQGVFGLGGSDRVVQKTPFGFDVSVWEFFWPLVAGAGLVVARAGGHRDAGYLAELIRRERVTVAHFVPSMLRVFLREPGAGACSGLRWVVCSGEALAAELRDQFFGVLEGVELHNLYGPTEASVDVTAWACGAGEGPVVPIGRPVWNTRVFVLDAGLRPVPVGVAGELYLAGVQLARGYVGRAGLTAERFVASPFGAAGERMYRTGDVVRWRADGSLEYLGRADDQVKLRGFRVELGEIGAALESHPAVTETAVLVREDVPGDKRLVAYVVPAEGVVDAAVLRAHVGRVLPEYMVPSAVVVLEALPVTVNGKLDRRALPAPEYTVLAGRAPVNVQEEILCAVFAEVLGVPSVGVDDNFFELGGHSLLAVRLVSRVRSVLGVEVGVRAVFEAPSVGLLVGRLEGAEGARPALSARVRPELVPLSFAQQRLWFLGELEGPNATYNIPAGIRLRGELDVAALGAALNDVVARHEVLRTVFPMVEGTAQQRVLDAASHGCELKAVNVSSDELEGVMAEAAGCVFDLSVDVPLRAWLFTTGPREHVLMLVLHHVAGDGWSMAPLARDVSVAYAARAAGGAPVWEPLAVQYADYALWQRELLGEESDSESVMARQLAYWRQALADVPDELVLPVDRPRPDVATYQGGVVRLDVEPSVHARLVEVARAHGVTLFMVLQAGMAALLSRLGAGRDIPLGVPVAGRSDEALEELVGFFVNTLVIRTDVSGDPSFAELLERVREAGLGAYAHEDVPFERLVEELAPTRSMARHPLFQIMLGLDTHADAVVDLPGLEAEVIASKEVAAKFDLDLNVRERFDASGAPAGLDGTVVYAVDLFDEPTVAELVERFVRVLDAVTTDPHQPVSRIQILGATERDRILNEWKDSAAGVPARTLPVLDAAPHGGADTGSNVFVLDAALQPVPAGVAGDLYVAGGLKDHGYEGRPGLTAERFVACPFGTAGERMYRTGDVVRWRADGSLELVGKARDEQEPNASTAVDAGQPARGRGPSSVQEEILCSVFAEMLDLPQVGVDDNFFELGGHSLMAVKLVVRLRELGMPVSVRSLFATPTAAGLAAAVSAEGQGAVTVPKNLIPAGADVITPEMLPLVELTTGEIGRITARVPGGAANIADIYPLAPLQEGIFFHSVIGNENGADVYVLPTVLRFDSRERLDQFLRVLQTAVDRHDTLRTGFAWEGLREPVQVVVRHAEIPVNEVDLGGADGDLVQRLLDLCSPSMDIRQAPLLRTTVAAEPGSDRWLMVMQAHHLVQDHTAMGVLFAEVSALLRGEAEELPAPVPFREFVAQARLGVSRTEHEQFFGELLHGVTEPTAPFGLLDVHGDGSDVAEATEVLDAGLATRLREQARRLGVSPATLFHLVWARVAAVTSGRDDVVFGSVLFGRMQAGAGADRTPGLFINTLPVRVPTGRVSVTEAVRGMQKQLADLLVHEHAPLTLAQQAADLAAETPLFTSLLNYRQNANAAQRLGRSIEELNTGLDGVELLSAHERTNYPLTVSVDDTGEGFGLTVQAAAPIAAQAVCGLVSATAEGIVTALEKESEDLLLERVPVLGEAEQDRLVREWSGASRPVAEASLTELFAAQAARTPDATAVTFGGTEWSYAELDARANRLARLLISRGVGAESLVAVCMERSADLVVALLAVLKAGGAYVPIDPEYPADRIAYVLEDAQPVLALTSTAVQSAVPTVEDVEQVVVDDAQTLSALAELAGDAVTDAERGGQVLPSQVAYVIYTSGSTGRPKGVAVPHGNVVALFGGTDGWFGFGAGDVWAWFHSFAFDFSVWELWGALLHGGRLVVVSREVSRSPREVLELLVAERVTVLNQTPSAFYQLMAAEGREPLLGERLVLRWVVFGGEALDLSRLREWYARHAADAPVLVNMYGITETTVHVSYMALDEAVVAGGAGSVVGVGIPNLRVFVLGSDLRPVPVGVAGELYVAGAQLARGYVGRPALSAERFVACPFGAAGERMYRTGDVVRWRADGNLEFIGRADDQVKVRGFRIELGEIEAALESHADVAQSTVLVREDVPGDKRLVAYVVPAGGSVDAAVLRSHVGRALPEYMVPSAVVVLEALPLTVNGKLDRRALPAPEYTAAGHGDGRGPASLQEEILCAVFADVLGLPSVGVDDNFFELGGHSLLAVSLIERLRERGLPVSVRSLFATPTVAGLAAAAGAGGQGAVVVPENLIPADAEAITPEMLPLVDLTAEELDRIVTRVPGGAANIADVYPLAPLQEGLFFHHLMTGEGETDVYLQQTVLRFDARQRVDRFVEALQAVMVRHDILRTGFAWDGLREPVQVVVRRAEVPVHEVALDAASEGQDPVQQLLDAADKAMDVGRAPLLRAYIGAEPGSDRWLMVLQNHHLVEDHTALELLLAEVRAHLEGQEDALPTPVPFREFVARARLGVSRAEHERFFGELLDGVTEPTAPYGLLDVRGDGTEVDEVMSTLDAAVATRLREQARRLGVSPATLFHLVWARVVAVTSGRDDVVFGSVLFGRMQAGTGADRTPGLFINTLPVRVPTGRVSVGEAVRGMQKQLADLLVHEHAPLTLAQQAAGLPAQTPLFTSLLNFRHNTAGSTGPDDVMSGALEGVELLSAHERSNYPLTVSVDDSGSRFDVVVQAAAPLSPQAVTGLIHAAAANLVTALEEETGATGLHEVQVLDETEQRQLLTRWNDTAHEVPVTTLPRLFAEQVGRTPDAVAVTFEGTELSYADLDARTNRLARLLISRGVGPESVVAVSMERSAELVVALLAVLKTGGAYVPVDPEYPADRIAYMLGDARPVLVLTSRSAAGGLPVVAGLERVVVDEPQTVSALAGLDAGELAEAERRRALLPDHPAYVIYTSGSTGNPKGVAVPHRNVVQLFEAAKSRYDFGADDVWTWFHSFSFDFSVWEMWGALLHGGRLVVVPHGISRSPGGFLDLLVRERVTVLNQTPSAFYQLVQADAEAPDLGSRLALRFVIFGGEALDHGRLTEWFARHPEDAPALVNMYAPTETTVVCTAYPVSAREEDSAGVLPIGSPMWNTRAYVLDDGLRPVPVGVAGELYLAGAQLSRGYTHRPGLTAERFVACPFGAAGERMYRTGDVVRRRADGHLDYVGRADDQVKVRGFRIELGEIEAVLASHPLVGQAAVVVREDTPGDKRLVGYVVADPTAENSGAAADLSASALSAAVRGYVRERLPDHMVPSAVMRLDVLPLTVNGKLDRRALPAPDYRVAGSNRAPSTPREKELCDLFAEVLGLPEVGVDDSFFDLGGHSLLATRLVSRIRTALGAELPIRTLFEAPTVAGLASRLEAQTNTKRARPALRPRPRPMQEEN</sequence>